<dbReference type="EMBL" id="JAHUZE010000003">
    <property type="protein sequence ID" value="MBV7380223.1"/>
    <property type="molecule type" value="Genomic_DNA"/>
</dbReference>
<proteinExistence type="inferred from homology"/>
<evidence type="ECO:0000313" key="4">
    <source>
        <dbReference type="Proteomes" id="UP000756530"/>
    </source>
</evidence>
<evidence type="ECO:0000256" key="1">
    <source>
        <dbReference type="RuleBase" id="RU365103"/>
    </source>
</evidence>
<dbReference type="InterPro" id="IPR007507">
    <property type="entry name" value="Glycos_transf_N"/>
</dbReference>
<comment type="caution">
    <text evidence="3">The sequence shown here is derived from an EMBL/GenBank/DDBJ whole genome shotgun (WGS) entry which is preliminary data.</text>
</comment>
<evidence type="ECO:0000259" key="2">
    <source>
        <dbReference type="Pfam" id="PF04413"/>
    </source>
</evidence>
<sequence length="427" mass="46640">MVKRPGLAVYLAAQKLRGRARARARLDKGVAAGVEDADRGFERLGRSEVPRPDGPLVWLHAGNEGEALGFPELIDRLLEERDDLNVLVTTAAHDPTHPLEARLPSSVILQYAPYDYASGAEAFLAHWQPDLCLWSENRFEPGLIDGAARRGCELILMDARVPDRTGVRWVRGIRRSTLHHFRHVLAGDDNAAKGLQALGVDPDKIEMTGFLQEGIAPLPCSQAERDMLAEELAARPVWLAACVSGDEIRMVEMVHQRVIRRSHRLLLILVPEDKSKGPEIATALKDAGWVVGLRSVEDEPEPEVEIFVADMPDEMGLWYRLAPVSFMGGTFSGGPVRNPYEAAALGSAVLFGPAHGPWGESYGRLQDAGAARSVVDQESLAWSLELLLSPEKVAEMAAAAWEVTTNGAEATDRVVELAIEALDRKGV</sequence>
<keyword evidence="4" id="KW-1185">Reference proteome</keyword>
<dbReference type="PANTHER" id="PTHR42755">
    <property type="entry name" value="3-DEOXY-MANNO-OCTULOSONATE CYTIDYLYLTRANSFERASE"/>
    <property type="match status" value="1"/>
</dbReference>
<name>A0ABS6T699_9RHOB</name>
<keyword evidence="1 3" id="KW-0808">Transferase</keyword>
<dbReference type="Proteomes" id="UP000756530">
    <property type="component" value="Unassembled WGS sequence"/>
</dbReference>
<evidence type="ECO:0000313" key="3">
    <source>
        <dbReference type="EMBL" id="MBV7380223.1"/>
    </source>
</evidence>
<protein>
    <recommendedName>
        <fullName evidence="1">3-deoxy-D-manno-octulosonic acid transferase</fullName>
        <shortName evidence="1">Kdo transferase</shortName>
        <ecNumber evidence="1">2.4.99.12</ecNumber>
    </recommendedName>
    <alternativeName>
        <fullName evidence="1">Lipid IV(A) 3-deoxy-D-manno-octulosonic acid transferase</fullName>
    </alternativeName>
</protein>
<organism evidence="3 4">
    <name type="scientific">Maritimibacter dapengensis</name>
    <dbReference type="NCBI Taxonomy" id="2836868"/>
    <lineage>
        <taxon>Bacteria</taxon>
        <taxon>Pseudomonadati</taxon>
        <taxon>Pseudomonadota</taxon>
        <taxon>Alphaproteobacteria</taxon>
        <taxon>Rhodobacterales</taxon>
        <taxon>Roseobacteraceae</taxon>
        <taxon>Maritimibacter</taxon>
    </lineage>
</organism>
<dbReference type="Pfam" id="PF04413">
    <property type="entry name" value="Glycos_transf_N"/>
    <property type="match status" value="1"/>
</dbReference>
<comment type="similarity">
    <text evidence="1">Belongs to the glycosyltransferase group 1 family.</text>
</comment>
<comment type="pathway">
    <text evidence="1">Bacterial outer membrane biogenesis; LPS core biosynthesis.</text>
</comment>
<reference evidence="3 4" key="1">
    <citation type="submission" date="2021-05" db="EMBL/GenBank/DDBJ databases">
        <title>Culturable bacteria isolated from Daya Bay.</title>
        <authorList>
            <person name="Zheng W."/>
            <person name="Yu S."/>
            <person name="Huang Y."/>
        </authorList>
    </citation>
    <scope>NUCLEOTIDE SEQUENCE [LARGE SCALE GENOMIC DNA]</scope>
    <source>
        <strain evidence="3 4">DP4N28-5</strain>
    </source>
</reference>
<keyword evidence="1" id="KW-1003">Cell membrane</keyword>
<comment type="function">
    <text evidence="1">Involved in lipopolysaccharide (LPS) biosynthesis. Catalyzes the transfer of 3-deoxy-D-manno-octulosonate (Kdo) residue(s) from CMP-Kdo to lipid IV(A), the tetraacyldisaccharide-1,4'-bisphosphate precursor of lipid A.</text>
</comment>
<comment type="catalytic activity">
    <reaction evidence="1">
        <text>lipid IVA (E. coli) + CMP-3-deoxy-beta-D-manno-octulosonate = alpha-Kdo-(2-&gt;6)-lipid IVA (E. coli) + CMP + H(+)</text>
        <dbReference type="Rhea" id="RHEA:28066"/>
        <dbReference type="ChEBI" id="CHEBI:15378"/>
        <dbReference type="ChEBI" id="CHEBI:58603"/>
        <dbReference type="ChEBI" id="CHEBI:60364"/>
        <dbReference type="ChEBI" id="CHEBI:60377"/>
        <dbReference type="ChEBI" id="CHEBI:85987"/>
        <dbReference type="EC" id="2.4.99.12"/>
    </reaction>
</comment>
<gene>
    <name evidence="3" type="ORF">KJP28_14920</name>
</gene>
<keyword evidence="1" id="KW-0448">Lipopolysaccharide biosynthesis</keyword>
<dbReference type="GO" id="GO:0016740">
    <property type="term" value="F:transferase activity"/>
    <property type="evidence" value="ECO:0007669"/>
    <property type="project" value="UniProtKB-KW"/>
</dbReference>
<dbReference type="RefSeq" id="WP_218393408.1">
    <property type="nucleotide sequence ID" value="NZ_JAHUZE010000003.1"/>
</dbReference>
<keyword evidence="1" id="KW-0472">Membrane</keyword>
<dbReference type="PANTHER" id="PTHR42755:SF1">
    <property type="entry name" value="3-DEOXY-D-MANNO-OCTULOSONIC ACID TRANSFERASE, MITOCHONDRIAL-RELATED"/>
    <property type="match status" value="1"/>
</dbReference>
<feature type="domain" description="3-deoxy-D-manno-octulosonic-acid transferase N-terminal" evidence="2">
    <location>
        <begin position="41"/>
        <end position="209"/>
    </location>
</feature>
<accession>A0ABS6T699</accession>
<dbReference type="InterPro" id="IPR039901">
    <property type="entry name" value="Kdotransferase"/>
</dbReference>
<dbReference type="EC" id="2.4.99.12" evidence="1"/>
<comment type="subcellular location">
    <subcellularLocation>
        <location evidence="1">Cell membrane</location>
    </subcellularLocation>
</comment>